<protein>
    <submittedName>
        <fullName evidence="4">TBC1 domain family member 20</fullName>
    </submittedName>
</protein>
<keyword evidence="2" id="KW-1133">Transmembrane helix</keyword>
<dbReference type="PANTHER" id="PTHR20913:SF7">
    <property type="entry name" value="RE60063P"/>
    <property type="match status" value="1"/>
</dbReference>
<evidence type="ECO:0000259" key="3">
    <source>
        <dbReference type="PROSITE" id="PS50086"/>
    </source>
</evidence>
<keyword evidence="2" id="KW-0812">Transmembrane</keyword>
<dbReference type="GO" id="GO:0005096">
    <property type="term" value="F:GTPase activator activity"/>
    <property type="evidence" value="ECO:0007669"/>
    <property type="project" value="UniProtKB-KW"/>
</dbReference>
<gene>
    <name evidence="4" type="primary">Tbc1d20</name>
    <name evidence="4" type="ORF">g.69727</name>
</gene>
<dbReference type="EMBL" id="GDHC01014086">
    <property type="protein sequence ID" value="JAQ04543.1"/>
    <property type="molecule type" value="Transcribed_RNA"/>
</dbReference>
<keyword evidence="1" id="KW-0343">GTPase activation</keyword>
<dbReference type="InterPro" id="IPR045913">
    <property type="entry name" value="TBC20/Gyp8-like"/>
</dbReference>
<dbReference type="Gene3D" id="1.10.8.1310">
    <property type="match status" value="1"/>
</dbReference>
<dbReference type="AlphaFoldDB" id="A0A146L848"/>
<dbReference type="InterPro" id="IPR000195">
    <property type="entry name" value="Rab-GAP-TBC_dom"/>
</dbReference>
<evidence type="ECO:0000313" key="4">
    <source>
        <dbReference type="EMBL" id="JAQ04543.1"/>
    </source>
</evidence>
<organism evidence="4">
    <name type="scientific">Lygus hesperus</name>
    <name type="common">Western plant bug</name>
    <dbReference type="NCBI Taxonomy" id="30085"/>
    <lineage>
        <taxon>Eukaryota</taxon>
        <taxon>Metazoa</taxon>
        <taxon>Ecdysozoa</taxon>
        <taxon>Arthropoda</taxon>
        <taxon>Hexapoda</taxon>
        <taxon>Insecta</taxon>
        <taxon>Pterygota</taxon>
        <taxon>Neoptera</taxon>
        <taxon>Paraneoptera</taxon>
        <taxon>Hemiptera</taxon>
        <taxon>Heteroptera</taxon>
        <taxon>Panheteroptera</taxon>
        <taxon>Cimicomorpha</taxon>
        <taxon>Miridae</taxon>
        <taxon>Mirini</taxon>
        <taxon>Lygus</taxon>
    </lineage>
</organism>
<dbReference type="SUPFAM" id="SSF47923">
    <property type="entry name" value="Ypt/Rab-GAP domain of gyp1p"/>
    <property type="match status" value="2"/>
</dbReference>
<dbReference type="InterPro" id="IPR035969">
    <property type="entry name" value="Rab-GAP_TBC_sf"/>
</dbReference>
<dbReference type="Gene3D" id="1.10.472.80">
    <property type="entry name" value="Ypt/Rab-GAP domain of gyp1p, domain 3"/>
    <property type="match status" value="1"/>
</dbReference>
<dbReference type="PROSITE" id="PS50086">
    <property type="entry name" value="TBC_RABGAP"/>
    <property type="match status" value="1"/>
</dbReference>
<dbReference type="GO" id="GO:0005789">
    <property type="term" value="C:endoplasmic reticulum membrane"/>
    <property type="evidence" value="ECO:0007669"/>
    <property type="project" value="TreeGrafter"/>
</dbReference>
<keyword evidence="2" id="KW-0472">Membrane</keyword>
<accession>A0A146L848</accession>
<evidence type="ECO:0000256" key="1">
    <source>
        <dbReference type="ARBA" id="ARBA00022468"/>
    </source>
</evidence>
<feature type="domain" description="Rab-GAP TBC" evidence="3">
    <location>
        <begin position="83"/>
        <end position="269"/>
    </location>
</feature>
<name>A0A146L848_LYGHE</name>
<feature type="transmembrane region" description="Helical" evidence="2">
    <location>
        <begin position="377"/>
        <end position="394"/>
    </location>
</feature>
<dbReference type="FunFam" id="1.10.8.1310:FF:000001">
    <property type="entry name" value="TBC1 domain family, member 20"/>
    <property type="match status" value="1"/>
</dbReference>
<dbReference type="SMART" id="SM00164">
    <property type="entry name" value="TBC"/>
    <property type="match status" value="1"/>
</dbReference>
<sequence>METDDSTCNGLENMEIEDEGFSLVEKPKNDGTQIADPSDLKFTEVPVSAEYLKKAKTIKDYLDATENPTIEKLRGFAISDGGLINDDLRKTAWPGLLGITRDSIEPAPSVAQLRSHPEFGQVVLDVNRSIKRFPPGIPYDQRVALQEQLTNLILRVITKYPHLRYYQGYHDVAITILLVVGEDMAFRIMEKLSTEHLRDCMEPTMEKTSYLLNYIFPLINHLSPEVYRHVDKSGAGTMFCLPWFLTWFGHSLNHYKDVVRLYDFFLASPPLMPLYLTATIVCYRKTEVLAAECNMASIHCLLSQLPDELPFEQLIVQAMKLYKELPPQNAEAAVKDRIKKEKALRDAEDAARKAVVRRNRFRGLQRQLERLVPNSRAQLFILAVSFAVGLYAYIANSDYPIR</sequence>
<dbReference type="PANTHER" id="PTHR20913">
    <property type="entry name" value="TBC1 DOMAIN FAMILY MEMBER 20/GTPASE"/>
    <property type="match status" value="1"/>
</dbReference>
<reference evidence="4" key="1">
    <citation type="journal article" date="2016" name="Gigascience">
        <title>De novo construction of an expanded transcriptome assembly for the western tarnished plant bug, Lygus hesperus.</title>
        <authorList>
            <person name="Tassone E.E."/>
            <person name="Geib S.M."/>
            <person name="Hall B."/>
            <person name="Fabrick J.A."/>
            <person name="Brent C.S."/>
            <person name="Hull J.J."/>
        </authorList>
    </citation>
    <scope>NUCLEOTIDE SEQUENCE</scope>
</reference>
<dbReference type="GO" id="GO:0006888">
    <property type="term" value="P:endoplasmic reticulum to Golgi vesicle-mediated transport"/>
    <property type="evidence" value="ECO:0007669"/>
    <property type="project" value="TreeGrafter"/>
</dbReference>
<evidence type="ECO:0000256" key="2">
    <source>
        <dbReference type="SAM" id="Phobius"/>
    </source>
</evidence>
<dbReference type="Pfam" id="PF00566">
    <property type="entry name" value="RabGAP-TBC"/>
    <property type="match status" value="1"/>
</dbReference>
<proteinExistence type="predicted"/>